<dbReference type="Pfam" id="PF11699">
    <property type="entry name" value="CENP-C_C"/>
    <property type="match status" value="1"/>
</dbReference>
<comment type="caution">
    <text evidence="4">The sequence shown here is derived from an EMBL/GenBank/DDBJ whole genome shotgun (WGS) entry which is preliminary data.</text>
</comment>
<feature type="compositionally biased region" description="Polar residues" evidence="1">
    <location>
        <begin position="54"/>
        <end position="70"/>
    </location>
</feature>
<proteinExistence type="predicted"/>
<evidence type="ECO:0000259" key="2">
    <source>
        <dbReference type="Pfam" id="PF11699"/>
    </source>
</evidence>
<dbReference type="InterPro" id="IPR014710">
    <property type="entry name" value="RmlC-like_jellyroll"/>
</dbReference>
<keyword evidence="5" id="KW-1185">Reference proteome</keyword>
<feature type="compositionally biased region" description="Basic and acidic residues" evidence="1">
    <location>
        <begin position="295"/>
        <end position="321"/>
    </location>
</feature>
<feature type="domain" description="Mif2/CENP-C cupin" evidence="2">
    <location>
        <begin position="480"/>
        <end position="536"/>
    </location>
</feature>
<feature type="region of interest" description="Disordered" evidence="1">
    <location>
        <begin position="34"/>
        <end position="162"/>
    </location>
</feature>
<evidence type="ECO:0000259" key="3">
    <source>
        <dbReference type="Pfam" id="PF15624"/>
    </source>
</evidence>
<evidence type="ECO:0000313" key="4">
    <source>
        <dbReference type="EMBL" id="KAJ4177167.1"/>
    </source>
</evidence>
<reference evidence="4" key="1">
    <citation type="submission" date="2022-09" db="EMBL/GenBank/DDBJ databases">
        <title>Fusarium specimens isolated from Avocado Roots.</title>
        <authorList>
            <person name="Stajich J."/>
            <person name="Roper C."/>
            <person name="Heimlech-Rivalta G."/>
        </authorList>
    </citation>
    <scope>NUCLEOTIDE SEQUENCE</scope>
    <source>
        <strain evidence="4">A02</strain>
    </source>
</reference>
<dbReference type="Proteomes" id="UP001152087">
    <property type="component" value="Unassembled WGS sequence"/>
</dbReference>
<evidence type="ECO:0000256" key="1">
    <source>
        <dbReference type="SAM" id="MobiDB-lite"/>
    </source>
</evidence>
<dbReference type="AlphaFoldDB" id="A0A9W8UUP9"/>
<dbReference type="Gene3D" id="2.60.120.10">
    <property type="entry name" value="Jelly Rolls"/>
    <property type="match status" value="1"/>
</dbReference>
<dbReference type="Pfam" id="PF15624">
    <property type="entry name" value="Mif2_N"/>
    <property type="match status" value="1"/>
</dbReference>
<dbReference type="EMBL" id="JAOQAV010000123">
    <property type="protein sequence ID" value="KAJ4177167.1"/>
    <property type="molecule type" value="Genomic_DNA"/>
</dbReference>
<accession>A0A9W8UUP9</accession>
<protein>
    <submittedName>
        <fullName evidence="4">Mitotic fidelity of chromosome transmission-protein</fullName>
    </submittedName>
</protein>
<feature type="compositionally biased region" description="Polar residues" evidence="1">
    <location>
        <begin position="96"/>
        <end position="114"/>
    </location>
</feature>
<gene>
    <name evidence="4" type="primary">MIF2_2</name>
    <name evidence="4" type="ORF">NW755_014006</name>
</gene>
<name>A0A9W8UUP9_9HYPO</name>
<sequence>MAPPHRENRESSALVALYELGVRGRKTGLELVDTGERDEFGMQPLDGLDGILPSGSSPWDSLATGRTMNDNDAIREPSPTVQHMGIETTHTPRRPSPSNEANMQGNNLTNQLPTELSLPPPTNAPAYSHPLHSPAEDALPLPGPPQHPVTPTSQHGAKPTACEVQCSTPNMVASVEELANYGMRISSLVNDNDAGAESSDLSKASDVEAQHPEGSVASQLAPAPLRKRRGRPPKARKRPDETSNHSMTDGEVAISSQPPGQESSHCEDIDQNWTDSEFTSSMPPSKRRRLTAGEATRDINADRRELAGKREPKGRGRPRRDIQAETLAVSPVDKVVKTRAGRVSYKPLRYWRGDKVVTEKQEFDDVKGRGRFVIGSTKEVIRGPETEFTTDLVQHHNPSSKRKTRHVRQRTGVDPQDWELNVGSVRGQVIKWKPEYRFRPPQDGDPVDTDSGAIAMTADAITEGRGQGPLFRSFLVAPVPFLNHGILKVYPHKTIRRSNTLDKQIVFFLHRGTLSVEVHRSTFKISPGGTWIVPRGLCT</sequence>
<feature type="compositionally biased region" description="Polar residues" evidence="1">
    <location>
        <begin position="271"/>
        <end position="283"/>
    </location>
</feature>
<feature type="domain" description="Mif2 N-terminal" evidence="3">
    <location>
        <begin position="18"/>
        <end position="135"/>
    </location>
</feature>
<feature type="compositionally biased region" description="Basic residues" evidence="1">
    <location>
        <begin position="225"/>
        <end position="237"/>
    </location>
</feature>
<feature type="region of interest" description="Disordered" evidence="1">
    <location>
        <begin position="191"/>
        <end position="321"/>
    </location>
</feature>
<dbReference type="InterPro" id="IPR028929">
    <property type="entry name" value="Mif2_N"/>
</dbReference>
<evidence type="ECO:0000313" key="5">
    <source>
        <dbReference type="Proteomes" id="UP001152087"/>
    </source>
</evidence>
<feature type="compositionally biased region" description="Polar residues" evidence="1">
    <location>
        <begin position="254"/>
        <end position="263"/>
    </location>
</feature>
<dbReference type="InterPro" id="IPR025974">
    <property type="entry name" value="Mif2/CENP-C_cupin"/>
</dbReference>
<organism evidence="4 5">
    <name type="scientific">Fusarium falciforme</name>
    <dbReference type="NCBI Taxonomy" id="195108"/>
    <lineage>
        <taxon>Eukaryota</taxon>
        <taxon>Fungi</taxon>
        <taxon>Dikarya</taxon>
        <taxon>Ascomycota</taxon>
        <taxon>Pezizomycotina</taxon>
        <taxon>Sordariomycetes</taxon>
        <taxon>Hypocreomycetidae</taxon>
        <taxon>Hypocreales</taxon>
        <taxon>Nectriaceae</taxon>
        <taxon>Fusarium</taxon>
        <taxon>Fusarium solani species complex</taxon>
    </lineage>
</organism>